<sequence length="82" mass="9383">MGIILYYLTWFLILIEIPVLIGAIVITLFILISCILYRRKLLKTEGRIPLRLKILGVMIMLPTGFILISSLIIIYYKVGMGI</sequence>
<evidence type="ECO:0000313" key="3">
    <source>
        <dbReference type="Proteomes" id="UP000323317"/>
    </source>
</evidence>
<feature type="transmembrane region" description="Helical" evidence="1">
    <location>
        <begin position="54"/>
        <end position="76"/>
    </location>
</feature>
<dbReference type="Proteomes" id="UP000323317">
    <property type="component" value="Unassembled WGS sequence"/>
</dbReference>
<dbReference type="EMBL" id="VTEH01000018">
    <property type="protein sequence ID" value="TYR73428.1"/>
    <property type="molecule type" value="Genomic_DNA"/>
</dbReference>
<keyword evidence="1" id="KW-0472">Membrane</keyword>
<reference evidence="2 3" key="1">
    <citation type="submission" date="2019-08" db="EMBL/GenBank/DDBJ databases">
        <title>Bacillus genomes from the desert of Cuatro Cienegas, Coahuila.</title>
        <authorList>
            <person name="Olmedo-Alvarez G."/>
        </authorList>
    </citation>
    <scope>NUCLEOTIDE SEQUENCE [LARGE SCALE GENOMIC DNA]</scope>
    <source>
        <strain evidence="2 3">CH40_1T</strain>
    </source>
</reference>
<dbReference type="RefSeq" id="WP_148948255.1">
    <property type="nucleotide sequence ID" value="NZ_VTEH01000018.1"/>
</dbReference>
<keyword evidence="1" id="KW-0812">Transmembrane</keyword>
<evidence type="ECO:0008006" key="4">
    <source>
        <dbReference type="Google" id="ProtNLM"/>
    </source>
</evidence>
<name>A0A5D4K815_9BACI</name>
<protein>
    <recommendedName>
        <fullName evidence="4">NADH dehydrogenase subunit 1</fullName>
    </recommendedName>
</protein>
<accession>A0A5D4K815</accession>
<proteinExistence type="predicted"/>
<evidence type="ECO:0000313" key="2">
    <source>
        <dbReference type="EMBL" id="TYR73428.1"/>
    </source>
</evidence>
<dbReference type="AlphaFoldDB" id="A0A5D4K815"/>
<keyword evidence="1" id="KW-1133">Transmembrane helix</keyword>
<organism evidence="2 3">
    <name type="scientific">Rossellomorea vietnamensis</name>
    <dbReference type="NCBI Taxonomy" id="218284"/>
    <lineage>
        <taxon>Bacteria</taxon>
        <taxon>Bacillati</taxon>
        <taxon>Bacillota</taxon>
        <taxon>Bacilli</taxon>
        <taxon>Bacillales</taxon>
        <taxon>Bacillaceae</taxon>
        <taxon>Rossellomorea</taxon>
    </lineage>
</organism>
<evidence type="ECO:0000256" key="1">
    <source>
        <dbReference type="SAM" id="Phobius"/>
    </source>
</evidence>
<feature type="transmembrane region" description="Helical" evidence="1">
    <location>
        <begin position="6"/>
        <end position="33"/>
    </location>
</feature>
<gene>
    <name evidence="2" type="ORF">FZC79_18465</name>
</gene>
<comment type="caution">
    <text evidence="2">The sequence shown here is derived from an EMBL/GenBank/DDBJ whole genome shotgun (WGS) entry which is preliminary data.</text>
</comment>